<organism evidence="3 4">
    <name type="scientific">Frankliniella occidentalis</name>
    <name type="common">Western flower thrips</name>
    <name type="synonym">Euthrips occidentalis</name>
    <dbReference type="NCBI Taxonomy" id="133901"/>
    <lineage>
        <taxon>Eukaryota</taxon>
        <taxon>Metazoa</taxon>
        <taxon>Ecdysozoa</taxon>
        <taxon>Arthropoda</taxon>
        <taxon>Hexapoda</taxon>
        <taxon>Insecta</taxon>
        <taxon>Pterygota</taxon>
        <taxon>Neoptera</taxon>
        <taxon>Paraneoptera</taxon>
        <taxon>Thysanoptera</taxon>
        <taxon>Terebrantia</taxon>
        <taxon>Thripoidea</taxon>
        <taxon>Thripidae</taxon>
        <taxon>Frankliniella</taxon>
    </lineage>
</organism>
<dbReference type="Pfam" id="PF22493">
    <property type="entry name" value="PUF_NOP9"/>
    <property type="match status" value="1"/>
</dbReference>
<evidence type="ECO:0000256" key="1">
    <source>
        <dbReference type="ARBA" id="ARBA00022737"/>
    </source>
</evidence>
<keyword evidence="3" id="KW-1185">Reference proteome</keyword>
<evidence type="ECO:0000256" key="2">
    <source>
        <dbReference type="PROSITE-ProRule" id="PRU00317"/>
    </source>
</evidence>
<dbReference type="PROSITE" id="PS50302">
    <property type="entry name" value="PUM"/>
    <property type="match status" value="1"/>
</dbReference>
<dbReference type="GO" id="GO:0000056">
    <property type="term" value="P:ribosomal small subunit export from nucleus"/>
    <property type="evidence" value="ECO:0007669"/>
    <property type="project" value="TreeGrafter"/>
</dbReference>
<dbReference type="OrthoDB" id="9987665at2759"/>
<dbReference type="InterPro" id="IPR011989">
    <property type="entry name" value="ARM-like"/>
</dbReference>
<dbReference type="GO" id="GO:0003723">
    <property type="term" value="F:RNA binding"/>
    <property type="evidence" value="ECO:0007669"/>
    <property type="project" value="InterPro"/>
</dbReference>
<dbReference type="GO" id="GO:0030686">
    <property type="term" value="C:90S preribosome"/>
    <property type="evidence" value="ECO:0007669"/>
    <property type="project" value="TreeGrafter"/>
</dbReference>
<dbReference type="RefSeq" id="XP_026272695.1">
    <property type="nucleotide sequence ID" value="XM_026416910.2"/>
</dbReference>
<protein>
    <submittedName>
        <fullName evidence="4">Nucleolar protein 9</fullName>
    </submittedName>
</protein>
<dbReference type="GO" id="GO:0000447">
    <property type="term" value="P:endonucleolytic cleavage in ITS1 to separate SSU-rRNA from 5.8S rRNA and LSU-rRNA from tricistronic rRNA transcript (SSU-rRNA, 5.8S rRNA, LSU-rRNA)"/>
    <property type="evidence" value="ECO:0007669"/>
    <property type="project" value="TreeGrafter"/>
</dbReference>
<gene>
    <name evidence="4" type="primary">LOC113202605</name>
</gene>
<dbReference type="Gene3D" id="1.25.10.10">
    <property type="entry name" value="Leucine-rich Repeat Variant"/>
    <property type="match status" value="3"/>
</dbReference>
<dbReference type="SMART" id="SM00025">
    <property type="entry name" value="Pumilio"/>
    <property type="match status" value="6"/>
</dbReference>
<dbReference type="GeneID" id="113202605"/>
<keyword evidence="1" id="KW-0677">Repeat</keyword>
<name>A0A6J1S0G3_FRAOC</name>
<accession>A0A6J1S0G3</accession>
<dbReference type="Proteomes" id="UP000504606">
    <property type="component" value="Unplaced"/>
</dbReference>
<dbReference type="PANTHER" id="PTHR13102">
    <property type="entry name" value="NUCLEOLAR PROTEIN 9"/>
    <property type="match status" value="1"/>
</dbReference>
<dbReference type="InterPro" id="IPR016024">
    <property type="entry name" value="ARM-type_fold"/>
</dbReference>
<reference evidence="4" key="1">
    <citation type="submission" date="2025-08" db="UniProtKB">
        <authorList>
            <consortium name="RefSeq"/>
        </authorList>
    </citation>
    <scope>IDENTIFICATION</scope>
    <source>
        <tissue evidence="4">Whole organism</tissue>
    </source>
</reference>
<evidence type="ECO:0000313" key="3">
    <source>
        <dbReference type="Proteomes" id="UP000504606"/>
    </source>
</evidence>
<evidence type="ECO:0000313" key="4">
    <source>
        <dbReference type="RefSeq" id="XP_026272695.1"/>
    </source>
</evidence>
<proteinExistence type="predicted"/>
<dbReference type="InterPro" id="IPR040000">
    <property type="entry name" value="NOP9"/>
</dbReference>
<dbReference type="AlphaFoldDB" id="A0A6J1S0G3"/>
<dbReference type="GO" id="GO:0000480">
    <property type="term" value="P:endonucleolytic cleavage in 5'-ETS of tricistronic rRNA transcript (SSU-rRNA, 5.8S rRNA, LSU-rRNA)"/>
    <property type="evidence" value="ECO:0007669"/>
    <property type="project" value="TreeGrafter"/>
</dbReference>
<feature type="repeat" description="Pumilio" evidence="2">
    <location>
        <begin position="548"/>
        <end position="583"/>
    </location>
</feature>
<dbReference type="KEGG" id="foc:113202605"/>
<sequence>MAASEERQHGLKFKRKRKKSFLQNAKGFGKKGKYGHGTQLDQDTYDYFIRVLELLRGDFDNPEDKESLVKNALDQTEGSEVDQSSNQVGARLIEALIKLAPPSALPRFMDIFASNLRVVATNRFASHVLQSLIATVSKFALDRFNNKKTTENSLESSDENLTEAIATDWVIKIAKFALNNLEEFLWDEYANHVIRTVLLSLAGIPPSDTDSNWAANQKQKGSVPAVFSSSFSKTEDEPKEEDFPLPKGFSDVLKDFFKRISSLPQFSELAYSNTTSALLQTLLTALSKVHPKLKKKLIKQLIDQAFCTKITEEDDKKDSEETPGISPVFTTDASIRLLEAALEHASTKYVTQIYAMCFMGHLIDLATDLATNFCVQRLLASISDKNEFEALFDEIAPGIDKIIASGKSGVLLALCQACKRLSAKQGPFIEQLMKALDCYEPADRRPLITPLCVRLCTFEAFKTPENVTPSEPVAKDGVSKSKFNLHGSLIVQSMLTFNKPIKIVNSLLEMPGSELKTLMCDTKGCHIMDAFVKSEFVGEKSRERLLHRLLGSYVALACSKHGSRALEALYGVSSLKNQMKIMEELAGRENLVTGTDSGRIIANKWSLDLFRHRRNEWKQLQSRKERTKDMFADIIGPSKS</sequence>
<dbReference type="GO" id="GO:0030688">
    <property type="term" value="C:preribosome, small subunit precursor"/>
    <property type="evidence" value="ECO:0007669"/>
    <property type="project" value="TreeGrafter"/>
</dbReference>
<dbReference type="SUPFAM" id="SSF48371">
    <property type="entry name" value="ARM repeat"/>
    <property type="match status" value="2"/>
</dbReference>
<dbReference type="GO" id="GO:0005730">
    <property type="term" value="C:nucleolus"/>
    <property type="evidence" value="ECO:0007669"/>
    <property type="project" value="TreeGrafter"/>
</dbReference>
<dbReference type="PANTHER" id="PTHR13102:SF0">
    <property type="entry name" value="NUCLEOLAR PROTEIN 9"/>
    <property type="match status" value="1"/>
</dbReference>
<dbReference type="GO" id="GO:0000472">
    <property type="term" value="P:endonucleolytic cleavage to generate mature 5'-end of SSU-rRNA from (SSU-rRNA, 5.8S rRNA, LSU-rRNA)"/>
    <property type="evidence" value="ECO:0007669"/>
    <property type="project" value="TreeGrafter"/>
</dbReference>
<dbReference type="InterPro" id="IPR001313">
    <property type="entry name" value="Pumilio_RNA-bd_rpt"/>
</dbReference>